<feature type="domain" description="AB hydrolase-1" evidence="2">
    <location>
        <begin position="156"/>
        <end position="428"/>
    </location>
</feature>
<dbReference type="InterPro" id="IPR000073">
    <property type="entry name" value="AB_hydrolase_1"/>
</dbReference>
<keyword evidence="4" id="KW-1185">Reference proteome</keyword>
<dbReference type="InterPro" id="IPR005152">
    <property type="entry name" value="Lipase_secreted"/>
</dbReference>
<accession>A0AAE0HXS4</accession>
<dbReference type="PANTHER" id="PTHR34853:SF1">
    <property type="entry name" value="LIPASE 5"/>
    <property type="match status" value="1"/>
</dbReference>
<dbReference type="SUPFAM" id="SSF53474">
    <property type="entry name" value="alpha/beta-Hydrolases"/>
    <property type="match status" value="1"/>
</dbReference>
<dbReference type="GO" id="GO:0004806">
    <property type="term" value="F:triacylglycerol lipase activity"/>
    <property type="evidence" value="ECO:0007669"/>
    <property type="project" value="InterPro"/>
</dbReference>
<organism evidence="3 4">
    <name type="scientific">Apodospora peruviana</name>
    <dbReference type="NCBI Taxonomy" id="516989"/>
    <lineage>
        <taxon>Eukaryota</taxon>
        <taxon>Fungi</taxon>
        <taxon>Dikarya</taxon>
        <taxon>Ascomycota</taxon>
        <taxon>Pezizomycotina</taxon>
        <taxon>Sordariomycetes</taxon>
        <taxon>Sordariomycetidae</taxon>
        <taxon>Sordariales</taxon>
        <taxon>Lasiosphaeriaceae</taxon>
        <taxon>Apodospora</taxon>
    </lineage>
</organism>
<dbReference type="GO" id="GO:0016042">
    <property type="term" value="P:lipid catabolic process"/>
    <property type="evidence" value="ECO:0007669"/>
    <property type="project" value="InterPro"/>
</dbReference>
<evidence type="ECO:0000313" key="4">
    <source>
        <dbReference type="Proteomes" id="UP001283341"/>
    </source>
</evidence>
<name>A0AAE0HXS4_9PEZI</name>
<feature type="signal peptide" evidence="1">
    <location>
        <begin position="1"/>
        <end position="23"/>
    </location>
</feature>
<dbReference type="PANTHER" id="PTHR34853">
    <property type="match status" value="1"/>
</dbReference>
<protein>
    <submittedName>
        <fullName evidence="3">Alpha/Beta hydrolase protein</fullName>
    </submittedName>
</protein>
<reference evidence="3" key="1">
    <citation type="journal article" date="2023" name="Mol. Phylogenet. Evol.">
        <title>Genome-scale phylogeny and comparative genomics of the fungal order Sordariales.</title>
        <authorList>
            <person name="Hensen N."/>
            <person name="Bonometti L."/>
            <person name="Westerberg I."/>
            <person name="Brannstrom I.O."/>
            <person name="Guillou S."/>
            <person name="Cros-Aarteil S."/>
            <person name="Calhoun S."/>
            <person name="Haridas S."/>
            <person name="Kuo A."/>
            <person name="Mondo S."/>
            <person name="Pangilinan J."/>
            <person name="Riley R."/>
            <person name="LaButti K."/>
            <person name="Andreopoulos B."/>
            <person name="Lipzen A."/>
            <person name="Chen C."/>
            <person name="Yan M."/>
            <person name="Daum C."/>
            <person name="Ng V."/>
            <person name="Clum A."/>
            <person name="Steindorff A."/>
            <person name="Ohm R.A."/>
            <person name="Martin F."/>
            <person name="Silar P."/>
            <person name="Natvig D.O."/>
            <person name="Lalanne C."/>
            <person name="Gautier V."/>
            <person name="Ament-Velasquez S.L."/>
            <person name="Kruys A."/>
            <person name="Hutchinson M.I."/>
            <person name="Powell A.J."/>
            <person name="Barry K."/>
            <person name="Miller A.N."/>
            <person name="Grigoriev I.V."/>
            <person name="Debuchy R."/>
            <person name="Gladieux P."/>
            <person name="Hiltunen Thoren M."/>
            <person name="Johannesson H."/>
        </authorList>
    </citation>
    <scope>NUCLEOTIDE SEQUENCE</scope>
    <source>
        <strain evidence="3">CBS 118394</strain>
    </source>
</reference>
<dbReference type="Proteomes" id="UP001283341">
    <property type="component" value="Unassembled WGS sequence"/>
</dbReference>
<sequence>MLTSKKTALSVVLMVSFSHLATSQAPLPAAVYRADFNSSFKLTPSQIQTAQLDNVLVETIENIVNADRSQFAFGGPRQDDFYTIPPLTNTTGPLKPGQLLKVQPFTDPRAYAIPPNTALSRIMYTTTNFNGTVIPTSGFIFWPFIPRNSRKKAPVVVWAHGTSGFFGQQAPSAHRSLWYDHKAPFTLVLAGYAVFAPDYAGLGVSASWDGSPIPHQYHASPATAHDALYGLRAALKAFPDTLGVDFIVMGHSQGGAAAWAVAEALALEPQEFADLSPGYNGAIAASPTTRVFEGLTSYILPSVGQMLHSIFPSFQPTDWLTDLGAAQLQLAREIEGGIGVLTQLMMTGNNTVRQDYNKTWYADAFARLGDAGRKDFKGPLLVLQGDQDPLVWYNVTMKTVEETCKRFPHRDLEVVVAKGVGHTPVLDATRPLWLRWIEDRFDGKPLAGKGGMRTELMSFLPVERYMRTGNSVPLWAGLPEFGYLATLSV</sequence>
<keyword evidence="1" id="KW-0732">Signal</keyword>
<evidence type="ECO:0000259" key="2">
    <source>
        <dbReference type="Pfam" id="PF12697"/>
    </source>
</evidence>
<dbReference type="AlphaFoldDB" id="A0AAE0HXS4"/>
<proteinExistence type="predicted"/>
<dbReference type="EMBL" id="JAUEDM010000006">
    <property type="protein sequence ID" value="KAK3314487.1"/>
    <property type="molecule type" value="Genomic_DNA"/>
</dbReference>
<dbReference type="Gene3D" id="3.40.50.1820">
    <property type="entry name" value="alpha/beta hydrolase"/>
    <property type="match status" value="2"/>
</dbReference>
<evidence type="ECO:0000313" key="3">
    <source>
        <dbReference type="EMBL" id="KAK3314487.1"/>
    </source>
</evidence>
<evidence type="ECO:0000256" key="1">
    <source>
        <dbReference type="SAM" id="SignalP"/>
    </source>
</evidence>
<feature type="chain" id="PRO_5041913880" evidence="1">
    <location>
        <begin position="24"/>
        <end position="489"/>
    </location>
</feature>
<dbReference type="InterPro" id="IPR029058">
    <property type="entry name" value="AB_hydrolase_fold"/>
</dbReference>
<reference evidence="3" key="2">
    <citation type="submission" date="2023-06" db="EMBL/GenBank/DDBJ databases">
        <authorList>
            <consortium name="Lawrence Berkeley National Laboratory"/>
            <person name="Haridas S."/>
            <person name="Hensen N."/>
            <person name="Bonometti L."/>
            <person name="Westerberg I."/>
            <person name="Brannstrom I.O."/>
            <person name="Guillou S."/>
            <person name="Cros-Aarteil S."/>
            <person name="Calhoun S."/>
            <person name="Kuo A."/>
            <person name="Mondo S."/>
            <person name="Pangilinan J."/>
            <person name="Riley R."/>
            <person name="Labutti K."/>
            <person name="Andreopoulos B."/>
            <person name="Lipzen A."/>
            <person name="Chen C."/>
            <person name="Yanf M."/>
            <person name="Daum C."/>
            <person name="Ng V."/>
            <person name="Clum A."/>
            <person name="Steindorff A."/>
            <person name="Ohm R."/>
            <person name="Martin F."/>
            <person name="Silar P."/>
            <person name="Natvig D."/>
            <person name="Lalanne C."/>
            <person name="Gautier V."/>
            <person name="Ament-Velasquez S.L."/>
            <person name="Kruys A."/>
            <person name="Hutchinson M.I."/>
            <person name="Powell A.J."/>
            <person name="Barry K."/>
            <person name="Miller A.N."/>
            <person name="Grigoriev I.V."/>
            <person name="Debuchy R."/>
            <person name="Gladieux P."/>
            <person name="Thoren M.H."/>
            <person name="Johannesson H."/>
        </authorList>
    </citation>
    <scope>NUCLEOTIDE SEQUENCE</scope>
    <source>
        <strain evidence="3">CBS 118394</strain>
    </source>
</reference>
<dbReference type="Pfam" id="PF12697">
    <property type="entry name" value="Abhydrolase_6"/>
    <property type="match status" value="1"/>
</dbReference>
<gene>
    <name evidence="3" type="ORF">B0H66DRAFT_314134</name>
</gene>
<comment type="caution">
    <text evidence="3">The sequence shown here is derived from an EMBL/GenBank/DDBJ whole genome shotgun (WGS) entry which is preliminary data.</text>
</comment>
<keyword evidence="3" id="KW-0378">Hydrolase</keyword>